<dbReference type="InterPro" id="IPR036291">
    <property type="entry name" value="NAD(P)-bd_dom_sf"/>
</dbReference>
<dbReference type="Proteomes" id="UP000483802">
    <property type="component" value="Unassembled WGS sequence"/>
</dbReference>
<dbReference type="InterPro" id="IPR051604">
    <property type="entry name" value="Ergot_Alk_Oxidoreductase"/>
</dbReference>
<gene>
    <name evidence="2" type="ORF">GPA10_20215</name>
</gene>
<feature type="domain" description="NAD(P)-binding" evidence="1">
    <location>
        <begin position="6"/>
        <end position="182"/>
    </location>
</feature>
<name>A0A6L6WZT5_9ACTN</name>
<reference evidence="2 3" key="1">
    <citation type="submission" date="2019-11" db="EMBL/GenBank/DDBJ databases">
        <title>Streptomyces typhae sp. nov., a novel endophytic actinomycete isolated from the root of cattail pollen (Typha angustifolia L.).</title>
        <authorList>
            <person name="Peng C."/>
        </authorList>
    </citation>
    <scope>NUCLEOTIDE SEQUENCE [LARGE SCALE GENOMIC DNA]</scope>
    <source>
        <strain evidence="3">p1417</strain>
    </source>
</reference>
<dbReference type="PANTHER" id="PTHR43162">
    <property type="match status" value="1"/>
</dbReference>
<dbReference type="EMBL" id="WPNZ01000010">
    <property type="protein sequence ID" value="MVO87022.1"/>
    <property type="molecule type" value="Genomic_DNA"/>
</dbReference>
<dbReference type="InterPro" id="IPR016040">
    <property type="entry name" value="NAD(P)-bd_dom"/>
</dbReference>
<evidence type="ECO:0000313" key="3">
    <source>
        <dbReference type="Proteomes" id="UP000483802"/>
    </source>
</evidence>
<dbReference type="RefSeq" id="WP_343041130.1">
    <property type="nucleotide sequence ID" value="NZ_WPNZ01000010.1"/>
</dbReference>
<accession>A0A6L6WZT5</accession>
<evidence type="ECO:0000259" key="1">
    <source>
        <dbReference type="Pfam" id="PF13460"/>
    </source>
</evidence>
<evidence type="ECO:0000313" key="2">
    <source>
        <dbReference type="EMBL" id="MVO87022.1"/>
    </source>
</evidence>
<proteinExistence type="predicted"/>
<dbReference type="Pfam" id="PF13460">
    <property type="entry name" value="NAD_binding_10"/>
    <property type="match status" value="1"/>
</dbReference>
<comment type="caution">
    <text evidence="2">The sequence shown here is derived from an EMBL/GenBank/DDBJ whole genome shotgun (WGS) entry which is preliminary data.</text>
</comment>
<dbReference type="PANTHER" id="PTHR43162:SF1">
    <property type="entry name" value="PRESTALK A DIFFERENTIATION PROTEIN A"/>
    <property type="match status" value="1"/>
</dbReference>
<sequence>MIVVTGATGNVGRALVARLAAEGVPVRALTRDPARAGALPAGAEAVRFAPTAEPAAMAGAFAGATGLFLHLAAGGDHTAALLDAARAGGVRHVVVLSSIIVDHDEAAGHPLYDAHAALEGHVRASGLGWTFLRPGAFSTNARQWAAQIRAGDTVRGPFAKLRLTPVHEDDIAAVAARALLDPAAHTGVAHSVTGPAALTTEEQVRQVGRALGRDLRYVEVAPDEVTPDMFPHIEPEMLPVFLASLGAAVDSDPDLTATVREVTGRPARTFAQWAEEHADDFRAGAA</sequence>
<organism evidence="2 3">
    <name type="scientific">Streptomyces typhae</name>
    <dbReference type="NCBI Taxonomy" id="2681492"/>
    <lineage>
        <taxon>Bacteria</taxon>
        <taxon>Bacillati</taxon>
        <taxon>Actinomycetota</taxon>
        <taxon>Actinomycetes</taxon>
        <taxon>Kitasatosporales</taxon>
        <taxon>Streptomycetaceae</taxon>
        <taxon>Streptomyces</taxon>
    </lineage>
</organism>
<dbReference type="SUPFAM" id="SSF51735">
    <property type="entry name" value="NAD(P)-binding Rossmann-fold domains"/>
    <property type="match status" value="1"/>
</dbReference>
<dbReference type="AlphaFoldDB" id="A0A6L6WZT5"/>
<dbReference type="Gene3D" id="3.40.50.720">
    <property type="entry name" value="NAD(P)-binding Rossmann-like Domain"/>
    <property type="match status" value="1"/>
</dbReference>
<keyword evidence="3" id="KW-1185">Reference proteome</keyword>
<protein>
    <submittedName>
        <fullName evidence="2">NAD(P)H-binding protein</fullName>
    </submittedName>
</protein>